<accession>A0A8S5U4V6</accession>
<organism evidence="1">
    <name type="scientific">Siphoviridae sp. ctPUt3</name>
    <dbReference type="NCBI Taxonomy" id="2825485"/>
    <lineage>
        <taxon>Viruses</taxon>
        <taxon>Duplodnaviria</taxon>
        <taxon>Heunggongvirae</taxon>
        <taxon>Uroviricota</taxon>
        <taxon>Caudoviricetes</taxon>
    </lineage>
</organism>
<sequence length="612" mass="68103">MHVYPPVSRFDFAPKHWRQRSGDQWGQDKVRIFVPDAQRHDPKGDFTFKADSRDLVTINLPPVPKSWSPAVTVTIKCPTVTGATARIGIQGAIHTQTMDGTDRTYLSYDPGYLQRLTIETPEVCDGQECELHIEHELEIPGGALAATGPEAYALMAQIPDPASADQRLGKIVLGSTTLPDPNRKVGEWDTLGSIRLGEYTLAPSDADLIWVDMLDQATTVTTERGMDYDGITSTYKIGTMKASFRDAYDPRVAKIHRGRRTILVHIPSATPLFTGTVDTVVSHYQPDGTYTTEITSVDSTAKLAAKTSVGPLSEGWVWTANGIGEVTGPNNISWHTTLKSDNGWSRLGVHRAPYTERSLAQWLDIITATGCRPWFIDSRGWLAFAWSPPDNLPTGYLIDAGGIDAYKAGTTYPQAIEASVDYDASSAISRLDITTDHIDQEYDQNKKKWIDKGTMSQQKTTVYERSIEQEFGERKKQVAISVNTFEFLHNQNTWAARTVGTLTKKLYYNYPSAWVSSVTLPAWHENDPAVAQRYRSHGDAMAVVVKTAQLDLTDIVMVSTIQDTYPCHVKGIKWTLDTTSIKTTLELQKPIPYEYVPAWLEAIRWKGKDQGV</sequence>
<dbReference type="EMBL" id="BK016010">
    <property type="protein sequence ID" value="DAF89430.1"/>
    <property type="molecule type" value="Genomic_DNA"/>
</dbReference>
<evidence type="ECO:0000313" key="1">
    <source>
        <dbReference type="EMBL" id="DAF89430.1"/>
    </source>
</evidence>
<proteinExistence type="predicted"/>
<name>A0A8S5U4V6_9CAUD</name>
<protein>
    <submittedName>
        <fullName evidence="1">Uncharacterized protein</fullName>
    </submittedName>
</protein>
<reference evidence="1" key="1">
    <citation type="journal article" date="2021" name="Proc. Natl. Acad. Sci. U.S.A.">
        <title>A Catalog of Tens of Thousands of Viruses from Human Metagenomes Reveals Hidden Associations with Chronic Diseases.</title>
        <authorList>
            <person name="Tisza M.J."/>
            <person name="Buck C.B."/>
        </authorList>
    </citation>
    <scope>NUCLEOTIDE SEQUENCE</scope>
    <source>
        <strain evidence="1">CtPUt3</strain>
    </source>
</reference>